<evidence type="ECO:0000256" key="1">
    <source>
        <dbReference type="SAM" id="MobiDB-lite"/>
    </source>
</evidence>
<name>A0A163G1K1_DIDRA</name>
<evidence type="ECO:0000313" key="3">
    <source>
        <dbReference type="EMBL" id="KZM24632.1"/>
    </source>
</evidence>
<organism evidence="3 4">
    <name type="scientific">Didymella rabiei</name>
    <name type="common">Chickpea ascochyta blight fungus</name>
    <name type="synonym">Mycosphaerella rabiei</name>
    <dbReference type="NCBI Taxonomy" id="5454"/>
    <lineage>
        <taxon>Eukaryota</taxon>
        <taxon>Fungi</taxon>
        <taxon>Dikarya</taxon>
        <taxon>Ascomycota</taxon>
        <taxon>Pezizomycotina</taxon>
        <taxon>Dothideomycetes</taxon>
        <taxon>Pleosporomycetidae</taxon>
        <taxon>Pleosporales</taxon>
        <taxon>Pleosporineae</taxon>
        <taxon>Didymellaceae</taxon>
        <taxon>Ascochyta</taxon>
    </lineage>
</organism>
<feature type="signal peptide" evidence="2">
    <location>
        <begin position="1"/>
        <end position="19"/>
    </location>
</feature>
<dbReference type="EMBL" id="JYNV01000155">
    <property type="protein sequence ID" value="KZM24632.1"/>
    <property type="molecule type" value="Genomic_DNA"/>
</dbReference>
<feature type="compositionally biased region" description="Polar residues" evidence="1">
    <location>
        <begin position="271"/>
        <end position="286"/>
    </location>
</feature>
<accession>A0A163G1K1</accession>
<gene>
    <name evidence="3" type="ORF">ST47_g4281</name>
</gene>
<proteinExistence type="predicted"/>
<feature type="compositionally biased region" description="Low complexity" evidence="1">
    <location>
        <begin position="248"/>
        <end position="264"/>
    </location>
</feature>
<evidence type="ECO:0000313" key="4">
    <source>
        <dbReference type="Proteomes" id="UP000076837"/>
    </source>
</evidence>
<protein>
    <submittedName>
        <fullName evidence="3">Uncharacterized protein</fullName>
    </submittedName>
</protein>
<keyword evidence="2" id="KW-0732">Signal</keyword>
<evidence type="ECO:0000256" key="2">
    <source>
        <dbReference type="SAM" id="SignalP"/>
    </source>
</evidence>
<feature type="region of interest" description="Disordered" evidence="1">
    <location>
        <begin position="248"/>
        <end position="286"/>
    </location>
</feature>
<dbReference type="AlphaFoldDB" id="A0A163G1K1"/>
<reference evidence="3 4" key="1">
    <citation type="journal article" date="2016" name="Sci. Rep.">
        <title>Draft genome sequencing and secretome analysis of fungal phytopathogen Ascochyta rabiei provides insight into the necrotrophic effector repertoire.</title>
        <authorList>
            <person name="Verma S."/>
            <person name="Gazara R.K."/>
            <person name="Nizam S."/>
            <person name="Parween S."/>
            <person name="Chattopadhyay D."/>
            <person name="Verma P.K."/>
        </authorList>
    </citation>
    <scope>NUCLEOTIDE SEQUENCE [LARGE SCALE GENOMIC DNA]</scope>
    <source>
        <strain evidence="3 4">ArDII</strain>
    </source>
</reference>
<comment type="caution">
    <text evidence="3">The sequence shown here is derived from an EMBL/GenBank/DDBJ whole genome shotgun (WGS) entry which is preliminary data.</text>
</comment>
<sequence>MKVNNLTFSIIGFASLATAQNGNDPLILNNRTGLAPVVYDTFSTSYTKLPVNETAGNGLSQVLPVTAPVTQSPVYANTFFPKPTTSVPCWRDGYPCGQDGGKRIQRRIADFVRATPAPTIEDVPARTGEVSIDIPRFVDMAVALRVPPPEFFNSRPDIPVPGETGDATMNILPIPTELIDGTQYDAPPEPTSTGTAVTDIPSETSEAIFFILPISTLPPSTTARPSHWRGPVPSYTIDCNRHYCPTNTRSVSTTSSTPLPTTHPVIPPTEPYTTQRPAVPPQVTTPTINTRNAGVPIDWWRGPGQPIVPDHHMEAIAPRSSDCELHYCPSGTSTLASAVPGAATSKTTLSTVVASTGPGHASFPAVVPGVATGG</sequence>
<feature type="chain" id="PRO_5007842776" evidence="2">
    <location>
        <begin position="20"/>
        <end position="374"/>
    </location>
</feature>
<keyword evidence="4" id="KW-1185">Reference proteome</keyword>
<dbReference type="Proteomes" id="UP000076837">
    <property type="component" value="Unassembled WGS sequence"/>
</dbReference>